<sequence>MAADKAAVGIEIRPRRRHTRRCSVHAAPFSDRREALLLRPLCALPLAVALPLLPSPFSAPLLALPRRSLQSTLAPAAPRSTRSTPMRGEAARKPSASAPRRAPRAEPPPHAIIMPPGAELLPPPAAVAIAPAFVPAPAYWAPEALFLANLQEMILNQVHYYFSTENLCKDEFLRSHMDPEGGWIPVALLASFNRLRRLTTDLGLLTETLKLSPELEVALGCVRKRHGWQQWVYNWSYSPSSQHMGGDAGMTDVSDDAADTAVETGAPPSSPGSPEPQPACTTWRDAASKPPAPQSSHSTPRTSSASTATSAPLLAAPTASTALPLAPPRPSSASKPPHEEPAARKPASLLLEDDSDLRRQASRSSEKSDGWETPSLKGKERRWRKGASKEHVGITHLSSADSSLCSGTVQLTDEQRSDETTLMAEEDWASSCTEEAPGSTHGVIHAAAGRSRAAPPAAPLRKRSSGVRRGSEPKGEKPRGRGIKELNDAPPIGLAAPSLLASVDGSLLCRTLAPRLLAAKAAAARAAAAFAAAAPPPPAPLRAHAGEAWLQACLVALALLLLAAAQLCPLPPSLGSLASSRCVELPLGLALAVKFNEVGARVLASCTPVAVRSAA</sequence>
<dbReference type="InterPro" id="IPR036388">
    <property type="entry name" value="WH-like_DNA-bd_sf"/>
</dbReference>
<evidence type="ECO:0000256" key="5">
    <source>
        <dbReference type="SAM" id="MobiDB-lite"/>
    </source>
</evidence>
<comment type="subcellular location">
    <subcellularLocation>
        <location evidence="1">Nucleus</location>
    </subcellularLocation>
</comment>
<dbReference type="Gene3D" id="1.10.10.10">
    <property type="entry name" value="Winged helix-like DNA-binding domain superfamily/Winged helix DNA-binding domain"/>
    <property type="match status" value="1"/>
</dbReference>
<evidence type="ECO:0000259" key="6">
    <source>
        <dbReference type="PROSITE" id="PS50961"/>
    </source>
</evidence>
<dbReference type="InterPro" id="IPR045180">
    <property type="entry name" value="La_dom_prot"/>
</dbReference>
<dbReference type="GO" id="GO:0005829">
    <property type="term" value="C:cytosol"/>
    <property type="evidence" value="ECO:0007669"/>
    <property type="project" value="TreeGrafter"/>
</dbReference>
<dbReference type="EMBL" id="JBGBPQ010000023">
    <property type="protein sequence ID" value="KAL1500292.1"/>
    <property type="molecule type" value="Genomic_DNA"/>
</dbReference>
<dbReference type="SUPFAM" id="SSF46785">
    <property type="entry name" value="Winged helix' DNA-binding domain"/>
    <property type="match status" value="1"/>
</dbReference>
<evidence type="ECO:0000256" key="3">
    <source>
        <dbReference type="ARBA" id="ARBA00023242"/>
    </source>
</evidence>
<feature type="domain" description="HTH La-type RNA-binding" evidence="6">
    <location>
        <begin position="144"/>
        <end position="234"/>
    </location>
</feature>
<dbReference type="GO" id="GO:0010494">
    <property type="term" value="C:cytoplasmic stress granule"/>
    <property type="evidence" value="ECO:0007669"/>
    <property type="project" value="TreeGrafter"/>
</dbReference>
<dbReference type="InterPro" id="IPR006630">
    <property type="entry name" value="La_HTH"/>
</dbReference>
<reference evidence="7 9" key="1">
    <citation type="journal article" date="2024" name="Science">
        <title>Giant polyketide synthase enzymes in the biosynthesis of giant marine polyether toxins.</title>
        <authorList>
            <person name="Fallon T.R."/>
            <person name="Shende V.V."/>
            <person name="Wierzbicki I.H."/>
            <person name="Pendleton A.L."/>
            <person name="Watervoot N.F."/>
            <person name="Auber R.P."/>
            <person name="Gonzalez D.J."/>
            <person name="Wisecaver J.H."/>
            <person name="Moore B.S."/>
        </authorList>
    </citation>
    <scope>NUCLEOTIDE SEQUENCE [LARGE SCALE GENOMIC DNA]</scope>
    <source>
        <strain evidence="7 9">12B1</strain>
    </source>
</reference>
<evidence type="ECO:0000313" key="8">
    <source>
        <dbReference type="EMBL" id="KAL1500292.1"/>
    </source>
</evidence>
<dbReference type="PROSITE" id="PS50961">
    <property type="entry name" value="HTH_LA"/>
    <property type="match status" value="1"/>
</dbReference>
<dbReference type="GO" id="GO:0005634">
    <property type="term" value="C:nucleus"/>
    <property type="evidence" value="ECO:0007669"/>
    <property type="project" value="UniProtKB-SubCell"/>
</dbReference>
<dbReference type="GO" id="GO:0003723">
    <property type="term" value="F:RNA binding"/>
    <property type="evidence" value="ECO:0007669"/>
    <property type="project" value="UniProtKB-UniRule"/>
</dbReference>
<evidence type="ECO:0000256" key="4">
    <source>
        <dbReference type="PROSITE-ProRule" id="PRU00332"/>
    </source>
</evidence>
<keyword evidence="2 4" id="KW-0694">RNA-binding</keyword>
<dbReference type="InterPro" id="IPR036390">
    <property type="entry name" value="WH_DNA-bd_sf"/>
</dbReference>
<dbReference type="PANTHER" id="PTHR22792">
    <property type="entry name" value="LUPUS LA PROTEIN-RELATED"/>
    <property type="match status" value="1"/>
</dbReference>
<evidence type="ECO:0000313" key="9">
    <source>
        <dbReference type="Proteomes" id="UP001515480"/>
    </source>
</evidence>
<dbReference type="EMBL" id="JBGBPQ010000025">
    <property type="protein sequence ID" value="KAL1499691.1"/>
    <property type="molecule type" value="Genomic_DNA"/>
</dbReference>
<dbReference type="Proteomes" id="UP001515480">
    <property type="component" value="Unassembled WGS sequence"/>
</dbReference>
<feature type="compositionally biased region" description="Low complexity" evidence="5">
    <location>
        <begin position="446"/>
        <end position="455"/>
    </location>
</feature>
<dbReference type="Pfam" id="PF05383">
    <property type="entry name" value="La"/>
    <property type="match status" value="1"/>
</dbReference>
<feature type="compositionally biased region" description="Basic and acidic residues" evidence="5">
    <location>
        <begin position="356"/>
        <end position="370"/>
    </location>
</feature>
<protein>
    <recommendedName>
        <fullName evidence="6">HTH La-type RNA-binding domain-containing protein</fullName>
    </recommendedName>
</protein>
<feature type="region of interest" description="Disordered" evidence="5">
    <location>
        <begin position="259"/>
        <end position="487"/>
    </location>
</feature>
<dbReference type="GO" id="GO:0006396">
    <property type="term" value="P:RNA processing"/>
    <property type="evidence" value="ECO:0007669"/>
    <property type="project" value="InterPro"/>
</dbReference>
<evidence type="ECO:0000313" key="7">
    <source>
        <dbReference type="EMBL" id="KAL1499691.1"/>
    </source>
</evidence>
<organism evidence="7 9">
    <name type="scientific">Prymnesium parvum</name>
    <name type="common">Toxic golden alga</name>
    <dbReference type="NCBI Taxonomy" id="97485"/>
    <lineage>
        <taxon>Eukaryota</taxon>
        <taxon>Haptista</taxon>
        <taxon>Haptophyta</taxon>
        <taxon>Prymnesiophyceae</taxon>
        <taxon>Prymnesiales</taxon>
        <taxon>Prymnesiaceae</taxon>
        <taxon>Prymnesium</taxon>
    </lineage>
</organism>
<dbReference type="PANTHER" id="PTHR22792:SF132">
    <property type="entry name" value="LA-RELATED PROTEIN 1"/>
    <property type="match status" value="1"/>
</dbReference>
<keyword evidence="3" id="KW-0539">Nucleus</keyword>
<accession>A0AB34IL39</accession>
<evidence type="ECO:0000256" key="2">
    <source>
        <dbReference type="ARBA" id="ARBA00022884"/>
    </source>
</evidence>
<dbReference type="GO" id="GO:0045727">
    <property type="term" value="P:positive regulation of translation"/>
    <property type="evidence" value="ECO:0007669"/>
    <property type="project" value="TreeGrafter"/>
</dbReference>
<feature type="compositionally biased region" description="Low complexity" evidence="5">
    <location>
        <begin position="298"/>
        <end position="324"/>
    </location>
</feature>
<dbReference type="PRINTS" id="PR00302">
    <property type="entry name" value="LUPUSLA"/>
</dbReference>
<feature type="compositionally biased region" description="Basic and acidic residues" evidence="5">
    <location>
        <begin position="469"/>
        <end position="487"/>
    </location>
</feature>
<name>A0AB34IL39_PRYPA</name>
<comment type="caution">
    <text evidence="7">The sequence shown here is derived from an EMBL/GenBank/DDBJ whole genome shotgun (WGS) entry which is preliminary data.</text>
</comment>
<keyword evidence="9" id="KW-1185">Reference proteome</keyword>
<proteinExistence type="predicted"/>
<evidence type="ECO:0000256" key="1">
    <source>
        <dbReference type="ARBA" id="ARBA00004123"/>
    </source>
</evidence>
<gene>
    <name evidence="7" type="ORF">AB1Y20_011886</name>
    <name evidence="8" type="ORF">AB1Y20_012958</name>
</gene>
<dbReference type="SMART" id="SM00715">
    <property type="entry name" value="LA"/>
    <property type="match status" value="1"/>
</dbReference>
<feature type="compositionally biased region" description="Polar residues" evidence="5">
    <location>
        <begin position="396"/>
        <end position="412"/>
    </location>
</feature>
<feature type="region of interest" description="Disordered" evidence="5">
    <location>
        <begin position="72"/>
        <end position="110"/>
    </location>
</feature>
<dbReference type="InterPro" id="IPR002344">
    <property type="entry name" value="Lupus_La"/>
</dbReference>
<dbReference type="CDD" id="cd07323">
    <property type="entry name" value="LAM"/>
    <property type="match status" value="1"/>
</dbReference>
<feature type="compositionally biased region" description="Pro residues" evidence="5">
    <location>
        <begin position="268"/>
        <end position="277"/>
    </location>
</feature>
<dbReference type="AlphaFoldDB" id="A0AB34IL39"/>
<dbReference type="GO" id="GO:1990904">
    <property type="term" value="C:ribonucleoprotein complex"/>
    <property type="evidence" value="ECO:0007669"/>
    <property type="project" value="InterPro"/>
</dbReference>